<gene>
    <name evidence="7" type="ORF">QPK24_18540</name>
</gene>
<feature type="transmembrane region" description="Helical" evidence="5">
    <location>
        <begin position="92"/>
        <end position="115"/>
    </location>
</feature>
<feature type="transmembrane region" description="Helical" evidence="5">
    <location>
        <begin position="390"/>
        <end position="416"/>
    </location>
</feature>
<dbReference type="EMBL" id="CP127162">
    <property type="protein sequence ID" value="WIV18371.1"/>
    <property type="molecule type" value="Genomic_DNA"/>
</dbReference>
<evidence type="ECO:0000256" key="1">
    <source>
        <dbReference type="ARBA" id="ARBA00004141"/>
    </source>
</evidence>
<accession>A0ABY8X4H0</accession>
<dbReference type="Pfam" id="PF13515">
    <property type="entry name" value="FUSC_2"/>
    <property type="match status" value="1"/>
</dbReference>
<keyword evidence="3 5" id="KW-1133">Transmembrane helix</keyword>
<reference evidence="7 8" key="1">
    <citation type="submission" date="2023-06" db="EMBL/GenBank/DDBJ databases">
        <title>Paenibacillus polygonum sp. nov., an endophytic bacterium, isolated from Polygonum lapathifolium L. in Nanji Wetland National Nature Reserve, South of Poyang Lake, Jiangxi Province, China.</title>
        <authorList>
            <person name="Yu Z."/>
        </authorList>
    </citation>
    <scope>NUCLEOTIDE SEQUENCE [LARGE SCALE GENOMIC DNA]</scope>
    <source>
        <strain evidence="7 8">C31</strain>
    </source>
</reference>
<organism evidence="7 8">
    <name type="scientific">Paenibacillus polygoni</name>
    <dbReference type="NCBI Taxonomy" id="3050112"/>
    <lineage>
        <taxon>Bacteria</taxon>
        <taxon>Bacillati</taxon>
        <taxon>Bacillota</taxon>
        <taxon>Bacilli</taxon>
        <taxon>Bacillales</taxon>
        <taxon>Paenibacillaceae</taxon>
        <taxon>Paenibacillus</taxon>
    </lineage>
</organism>
<feature type="transmembrane region" description="Helical" evidence="5">
    <location>
        <begin position="127"/>
        <end position="146"/>
    </location>
</feature>
<comment type="subcellular location">
    <subcellularLocation>
        <location evidence="1">Membrane</location>
        <topology evidence="1">Multi-pass membrane protein</topology>
    </subcellularLocation>
</comment>
<keyword evidence="4 5" id="KW-0472">Membrane</keyword>
<feature type="transmembrane region" description="Helical" evidence="5">
    <location>
        <begin position="428"/>
        <end position="449"/>
    </location>
</feature>
<name>A0ABY8X4H0_9BACL</name>
<evidence type="ECO:0000259" key="6">
    <source>
        <dbReference type="Pfam" id="PF13515"/>
    </source>
</evidence>
<dbReference type="InterPro" id="IPR049453">
    <property type="entry name" value="Memb_transporter_dom"/>
</dbReference>
<evidence type="ECO:0000256" key="2">
    <source>
        <dbReference type="ARBA" id="ARBA00022692"/>
    </source>
</evidence>
<feature type="transmembrane region" description="Helical" evidence="5">
    <location>
        <begin position="455"/>
        <end position="473"/>
    </location>
</feature>
<evidence type="ECO:0000256" key="3">
    <source>
        <dbReference type="ARBA" id="ARBA00022989"/>
    </source>
</evidence>
<feature type="domain" description="Integral membrane bound transporter" evidence="6">
    <location>
        <begin position="347"/>
        <end position="467"/>
    </location>
</feature>
<dbReference type="RefSeq" id="WP_285743681.1">
    <property type="nucleotide sequence ID" value="NZ_CP127162.1"/>
</dbReference>
<feature type="transmembrane region" description="Helical" evidence="5">
    <location>
        <begin position="337"/>
        <end position="357"/>
    </location>
</feature>
<keyword evidence="8" id="KW-1185">Reference proteome</keyword>
<evidence type="ECO:0000313" key="8">
    <source>
        <dbReference type="Proteomes" id="UP001236415"/>
    </source>
</evidence>
<keyword evidence="2 5" id="KW-0812">Transmembrane</keyword>
<sequence>MKKLILTKTTLFICILLFIFTFNSIFSTDNTLIGVTIVIATLMYLERDLTANPWKNFFLLLAVNLLQGIFGYLSAIHMWIAIPLNFVSMFIVGYFFSFNLMKPLTIAFGLQYLFILTTPVPFETLPLRIMALIFGAVMIMAVQFIVNKNKMGKIGSELLALILEQWIQKLEAIELQKDTLHFNHSIEKTIKEIRKMIYHRTVDGYYVSNEGRIYLKISACLEKLHLLLDQYDGPYHNDEFIQALTAELRNVVHFIRKEPLDGEKLQFLTQEEETANRESAAELFLTFEMIYELLEELQDTEKQELRKVEKLEGIPRLFKKSYLHMANFNKNSVRFTYAVRLSISVTIAAFITDYFALEQGRWMMFTIFSVTQPYAEIAKFRFTERLKGTIMGAIIFFVLFSIFDSPSSHALIILLFGYLNSFAVAYRTIILTATVPALGTAALVSGMGVVTYERILYVILGIGIGMLANRLILPHSIEKGTKDLVQMYKDTSRFLIEEFYDFIKNPNPTNIHSIHHLFAISTLMEDRILLNNETRELKDANRFLENMRLVNHSIYELFLRVQRKKINQDTVKIILEEVDKIKDSSEVELDHLIARIRLTNHERHTQTMYDTIVLNDVMSIYQRFQKIMEFQAEYETFTVIN</sequence>
<protein>
    <submittedName>
        <fullName evidence="7">FUSC family protein</fullName>
    </submittedName>
</protein>
<proteinExistence type="predicted"/>
<feature type="transmembrane region" description="Helical" evidence="5">
    <location>
        <begin position="12"/>
        <end position="45"/>
    </location>
</feature>
<evidence type="ECO:0000256" key="5">
    <source>
        <dbReference type="SAM" id="Phobius"/>
    </source>
</evidence>
<evidence type="ECO:0000313" key="7">
    <source>
        <dbReference type="EMBL" id="WIV18371.1"/>
    </source>
</evidence>
<evidence type="ECO:0000256" key="4">
    <source>
        <dbReference type="ARBA" id="ARBA00023136"/>
    </source>
</evidence>
<feature type="transmembrane region" description="Helical" evidence="5">
    <location>
        <begin position="57"/>
        <end position="80"/>
    </location>
</feature>
<dbReference type="Proteomes" id="UP001236415">
    <property type="component" value="Chromosome"/>
</dbReference>